<proteinExistence type="predicted"/>
<evidence type="ECO:0000313" key="2">
    <source>
        <dbReference type="Proteomes" id="UP001057375"/>
    </source>
</evidence>
<organism evidence="1 2">
    <name type="scientific">Aduncisulcus paluster</name>
    <dbReference type="NCBI Taxonomy" id="2918883"/>
    <lineage>
        <taxon>Eukaryota</taxon>
        <taxon>Metamonada</taxon>
        <taxon>Carpediemonas-like organisms</taxon>
        <taxon>Aduncisulcus</taxon>
    </lineage>
</organism>
<dbReference type="InterPro" id="IPR036875">
    <property type="entry name" value="Znf_CCHC_sf"/>
</dbReference>
<dbReference type="EMBL" id="BQXS01011235">
    <property type="protein sequence ID" value="GKT36470.1"/>
    <property type="molecule type" value="Genomic_DNA"/>
</dbReference>
<evidence type="ECO:0000313" key="1">
    <source>
        <dbReference type="EMBL" id="GKT36470.1"/>
    </source>
</evidence>
<accession>A0ABQ5KVI7</accession>
<reference evidence="1" key="1">
    <citation type="submission" date="2022-03" db="EMBL/GenBank/DDBJ databases">
        <title>Draft genome sequence of Aduncisulcus paluster, a free-living microaerophilic Fornicata.</title>
        <authorList>
            <person name="Yuyama I."/>
            <person name="Kume K."/>
            <person name="Tamura T."/>
            <person name="Inagaki Y."/>
            <person name="Hashimoto T."/>
        </authorList>
    </citation>
    <scope>NUCLEOTIDE SEQUENCE</scope>
    <source>
        <strain evidence="1">NY0171</strain>
    </source>
</reference>
<name>A0ABQ5KVI7_9EUKA</name>
<gene>
    <name evidence="1" type="ORF">ADUPG1_009432</name>
</gene>
<dbReference type="Proteomes" id="UP001057375">
    <property type="component" value="Unassembled WGS sequence"/>
</dbReference>
<dbReference type="SUPFAM" id="SSF57756">
    <property type="entry name" value="Retrovirus zinc finger-like domains"/>
    <property type="match status" value="1"/>
</dbReference>
<comment type="caution">
    <text evidence="1">The sequence shown here is derived from an EMBL/GenBank/DDBJ whole genome shotgun (WGS) entry which is preliminary data.</text>
</comment>
<sequence>MDMKKVTTDDEAKRFKGALFALDASGTSQAPELGVDSTIVEFFLKNAYPPSVFDDVLPELRLKGTEEDLATAIQKASEELKDLRTTQKQIGWYGPEMFGLEKEMKSSTSHSCSVVAGSGKMPLFTPKADRDVRTSGDSKRKSIECNFCHRKGHIERFCRLKEKLVKKLLASRSTG</sequence>
<protein>
    <submittedName>
        <fullName evidence="1">Uncharacterized protein</fullName>
    </submittedName>
</protein>
<keyword evidence="2" id="KW-1185">Reference proteome</keyword>